<dbReference type="AlphaFoldDB" id="A0A0U1D0M7"/>
<name>A0A0U1D0M7_9MYCO</name>
<feature type="domain" description="Acetyl-CoA dehydrogenase-like C-terminal" evidence="1">
    <location>
        <begin position="10"/>
        <end position="111"/>
    </location>
</feature>
<dbReference type="EMBL" id="CTEF01000001">
    <property type="protein sequence ID" value="CQD03824.1"/>
    <property type="molecule type" value="Genomic_DNA"/>
</dbReference>
<organism evidence="2 3">
    <name type="scientific">Mycolicibacterium conceptionense</name>
    <dbReference type="NCBI Taxonomy" id="451644"/>
    <lineage>
        <taxon>Bacteria</taxon>
        <taxon>Bacillati</taxon>
        <taxon>Actinomycetota</taxon>
        <taxon>Actinomycetes</taxon>
        <taxon>Mycobacteriales</taxon>
        <taxon>Mycobacteriaceae</taxon>
        <taxon>Mycolicibacterium</taxon>
    </lineage>
</organism>
<accession>A0A0U1D0M7</accession>
<gene>
    <name evidence="2" type="ORF">BN970_00564</name>
</gene>
<dbReference type="InterPro" id="IPR025878">
    <property type="entry name" value="Acyl-CoA_dh-like_C_dom"/>
</dbReference>
<dbReference type="PANTHER" id="PTHR42803:SF3">
    <property type="entry name" value="ACYL-COA DEHYDROGENASE-RELATED"/>
    <property type="match status" value="1"/>
</dbReference>
<dbReference type="Proteomes" id="UP000182227">
    <property type="component" value="Unassembled WGS sequence"/>
</dbReference>
<evidence type="ECO:0000313" key="3">
    <source>
        <dbReference type="Proteomes" id="UP000182227"/>
    </source>
</evidence>
<dbReference type="PANTHER" id="PTHR42803">
    <property type="entry name" value="ACYL-COA DEHYDROGENASE"/>
    <property type="match status" value="1"/>
</dbReference>
<protein>
    <submittedName>
        <fullName evidence="2">Acyl-CoA dehydrogenase domain-containing protein</fullName>
    </submittedName>
</protein>
<evidence type="ECO:0000313" key="2">
    <source>
        <dbReference type="EMBL" id="CQD03824.1"/>
    </source>
</evidence>
<proteinExistence type="predicted"/>
<evidence type="ECO:0000259" key="1">
    <source>
        <dbReference type="Pfam" id="PF12806"/>
    </source>
</evidence>
<sequence length="116" mass="12876">MTVAAARSGSVPELADQLDAAWQRLVAVTAGMFASGDVEAAMANSAVYLEAFGHIVVAWIWLEQVLAAEGQTGDFYDGKRQAARYFFRYELPRTAPQLDLLESLDRTTLEMRANWF</sequence>
<dbReference type="InterPro" id="IPR052166">
    <property type="entry name" value="Diverse_Acyl-CoA_DH"/>
</dbReference>
<dbReference type="Pfam" id="PF12806">
    <property type="entry name" value="Acyl-CoA_dh_C"/>
    <property type="match status" value="1"/>
</dbReference>
<reference evidence="2 3" key="1">
    <citation type="submission" date="2015-03" db="EMBL/GenBank/DDBJ databases">
        <authorList>
            <person name="Murphy D."/>
        </authorList>
    </citation>
    <scope>NUCLEOTIDE SEQUENCE [LARGE SCALE GENOMIC DNA]</scope>
    <source>
        <strain evidence="2 3">D16</strain>
    </source>
</reference>